<evidence type="ECO:0000313" key="3">
    <source>
        <dbReference type="EMBL" id="SUZ84753.1"/>
    </source>
</evidence>
<dbReference type="Pfam" id="PF02272">
    <property type="entry name" value="DHHA1"/>
    <property type="match status" value="1"/>
</dbReference>
<feature type="domain" description="DHHA1" evidence="2">
    <location>
        <begin position="250"/>
        <end position="317"/>
    </location>
</feature>
<name>A0A381R5C9_9ZZZZ</name>
<dbReference type="AlphaFoldDB" id="A0A381R5C9"/>
<dbReference type="SUPFAM" id="SSF64182">
    <property type="entry name" value="DHH phosphoesterases"/>
    <property type="match status" value="1"/>
</dbReference>
<accession>A0A381R5C9</accession>
<sequence length="341" mass="36655">MTYQTGEGRIKAIDSVLTAIRGKETAVLTTHTNSDGDGVGSEIALAAWLRAVGTEAFIVNPTPVPQSFQFLIPDESWVVDSTSAEAQELCDGADVAVVLDTGVIPRIGRVRRLIDGLPTVVIDHHPPGDRPIEGVSFRDASASATGELVFDVIHRAGGPWPEIGDLAMYVAILTDTGSFRFSNTTATSLRIVAELVSRGVSPDEVYRRIYGTVPRRRFHLLESSLALLEVDEEAGIAWMTVPADQYDALGAIPDDLEGMVDYPRSVEGVEVGLLFRQIPRKGIKVSFRSNGAVNVNALARRFGGGGHVRAAGALIEGPMDQVRHDVTHATREAVELSRSGH</sequence>
<dbReference type="PANTHER" id="PTHR47618">
    <property type="entry name" value="BIFUNCTIONAL OLIGORIBONUCLEASE AND PAP PHOSPHATASE NRNA"/>
    <property type="match status" value="1"/>
</dbReference>
<dbReference type="Gene3D" id="3.10.310.30">
    <property type="match status" value="1"/>
</dbReference>
<reference evidence="3" key="1">
    <citation type="submission" date="2018-05" db="EMBL/GenBank/DDBJ databases">
        <authorList>
            <person name="Lanie J.A."/>
            <person name="Ng W.-L."/>
            <person name="Kazmierczak K.M."/>
            <person name="Andrzejewski T.M."/>
            <person name="Davidsen T.M."/>
            <person name="Wayne K.J."/>
            <person name="Tettelin H."/>
            <person name="Glass J.I."/>
            <person name="Rusch D."/>
            <person name="Podicherti R."/>
            <person name="Tsui H.-C.T."/>
            <person name="Winkler M.E."/>
        </authorList>
    </citation>
    <scope>NUCLEOTIDE SEQUENCE</scope>
</reference>
<protein>
    <recommendedName>
        <fullName evidence="4">DDH domain-containing protein</fullName>
    </recommendedName>
</protein>
<evidence type="ECO:0000259" key="2">
    <source>
        <dbReference type="Pfam" id="PF02272"/>
    </source>
</evidence>
<proteinExistence type="predicted"/>
<feature type="domain" description="DDH" evidence="1">
    <location>
        <begin position="27"/>
        <end position="158"/>
    </location>
</feature>
<dbReference type="InterPro" id="IPR051319">
    <property type="entry name" value="Oligoribo/pAp-PDE_c-di-AMP_PDE"/>
</dbReference>
<dbReference type="Pfam" id="PF01368">
    <property type="entry name" value="DHH"/>
    <property type="match status" value="1"/>
</dbReference>
<evidence type="ECO:0000259" key="1">
    <source>
        <dbReference type="Pfam" id="PF01368"/>
    </source>
</evidence>
<evidence type="ECO:0008006" key="4">
    <source>
        <dbReference type="Google" id="ProtNLM"/>
    </source>
</evidence>
<dbReference type="InterPro" id="IPR001667">
    <property type="entry name" value="DDH_dom"/>
</dbReference>
<dbReference type="GO" id="GO:0003676">
    <property type="term" value="F:nucleic acid binding"/>
    <property type="evidence" value="ECO:0007669"/>
    <property type="project" value="InterPro"/>
</dbReference>
<dbReference type="PANTHER" id="PTHR47618:SF1">
    <property type="entry name" value="BIFUNCTIONAL OLIGORIBONUCLEASE AND PAP PHOSPHATASE NRNA"/>
    <property type="match status" value="1"/>
</dbReference>
<dbReference type="InterPro" id="IPR003156">
    <property type="entry name" value="DHHA1_dom"/>
</dbReference>
<organism evidence="3">
    <name type="scientific">marine metagenome</name>
    <dbReference type="NCBI Taxonomy" id="408172"/>
    <lineage>
        <taxon>unclassified sequences</taxon>
        <taxon>metagenomes</taxon>
        <taxon>ecological metagenomes</taxon>
    </lineage>
</organism>
<dbReference type="Gene3D" id="3.90.1640.10">
    <property type="entry name" value="inorganic pyrophosphatase (n-terminal core)"/>
    <property type="match status" value="1"/>
</dbReference>
<dbReference type="InterPro" id="IPR038763">
    <property type="entry name" value="DHH_sf"/>
</dbReference>
<dbReference type="EMBL" id="UINC01001605">
    <property type="protein sequence ID" value="SUZ84753.1"/>
    <property type="molecule type" value="Genomic_DNA"/>
</dbReference>
<gene>
    <name evidence="3" type="ORF">METZ01_LOCUS37607</name>
</gene>